<comment type="caution">
    <text evidence="1">The sequence shown here is derived from an EMBL/GenBank/DDBJ whole genome shotgun (WGS) entry which is preliminary data.</text>
</comment>
<dbReference type="EMBL" id="WSEL01000003">
    <property type="protein sequence ID" value="MVQ29314.1"/>
    <property type="molecule type" value="Genomic_DNA"/>
</dbReference>
<evidence type="ECO:0000313" key="1">
    <source>
        <dbReference type="EMBL" id="MVQ29314.1"/>
    </source>
</evidence>
<sequence length="177" mass="19551">MLQVSVVPYVVSVALSPDEAMDMPDSRDVLRSRLECEADDRDYLSIAIWRRGSSALLLVNGWYSPGPRSGFLPGILVVPETAVAFIGAGTVARSYSLESPALIECHETSVGFSGWQQHGNLVVMACELELSVWTTQGTRLWSRFVEPPWSYEVEGEQIDVDVMGEQVRLDMRTGMPA</sequence>
<keyword evidence="2" id="KW-1185">Reference proteome</keyword>
<reference evidence="1 2" key="1">
    <citation type="submission" date="2019-12" db="EMBL/GenBank/DDBJ databases">
        <authorList>
            <person name="Huq M.A."/>
        </authorList>
    </citation>
    <scope>NUCLEOTIDE SEQUENCE [LARGE SCALE GENOMIC DNA]</scope>
    <source>
        <strain evidence="1 2">MAH-25</strain>
    </source>
</reference>
<gene>
    <name evidence="1" type="ORF">GON04_07645</name>
</gene>
<name>A0A6N8IR65_9BURK</name>
<evidence type="ECO:0000313" key="2">
    <source>
        <dbReference type="Proteomes" id="UP000469385"/>
    </source>
</evidence>
<proteinExistence type="predicted"/>
<accession>A0A6N8IR65</accession>
<organism evidence="1 2">
    <name type="scientific">Ramlibacter pinisoli</name>
    <dbReference type="NCBI Taxonomy" id="2682844"/>
    <lineage>
        <taxon>Bacteria</taxon>
        <taxon>Pseudomonadati</taxon>
        <taxon>Pseudomonadota</taxon>
        <taxon>Betaproteobacteria</taxon>
        <taxon>Burkholderiales</taxon>
        <taxon>Comamonadaceae</taxon>
        <taxon>Ramlibacter</taxon>
    </lineage>
</organism>
<protein>
    <submittedName>
        <fullName evidence="1">Uncharacterized protein</fullName>
    </submittedName>
</protein>
<dbReference type="Proteomes" id="UP000469385">
    <property type="component" value="Unassembled WGS sequence"/>
</dbReference>
<dbReference type="RefSeq" id="WP_157397328.1">
    <property type="nucleotide sequence ID" value="NZ_WSEL01000003.1"/>
</dbReference>
<dbReference type="AlphaFoldDB" id="A0A6N8IR65"/>